<evidence type="ECO:0000313" key="2">
    <source>
        <dbReference type="Proteomes" id="UP001060085"/>
    </source>
</evidence>
<proteinExistence type="predicted"/>
<dbReference type="EMBL" id="CM044705">
    <property type="protein sequence ID" value="KAI5664893.1"/>
    <property type="molecule type" value="Genomic_DNA"/>
</dbReference>
<organism evidence="1 2">
    <name type="scientific">Catharanthus roseus</name>
    <name type="common">Madagascar periwinkle</name>
    <name type="synonym">Vinca rosea</name>
    <dbReference type="NCBI Taxonomy" id="4058"/>
    <lineage>
        <taxon>Eukaryota</taxon>
        <taxon>Viridiplantae</taxon>
        <taxon>Streptophyta</taxon>
        <taxon>Embryophyta</taxon>
        <taxon>Tracheophyta</taxon>
        <taxon>Spermatophyta</taxon>
        <taxon>Magnoliopsida</taxon>
        <taxon>eudicotyledons</taxon>
        <taxon>Gunneridae</taxon>
        <taxon>Pentapetalae</taxon>
        <taxon>asterids</taxon>
        <taxon>lamiids</taxon>
        <taxon>Gentianales</taxon>
        <taxon>Apocynaceae</taxon>
        <taxon>Rauvolfioideae</taxon>
        <taxon>Vinceae</taxon>
        <taxon>Catharanthinae</taxon>
        <taxon>Catharanthus</taxon>
    </lineage>
</organism>
<protein>
    <submittedName>
        <fullName evidence="1">Uncharacterized protein</fullName>
    </submittedName>
</protein>
<accession>A0ACC0AY84</accession>
<gene>
    <name evidence="1" type="ORF">M9H77_24216</name>
</gene>
<reference evidence="2" key="1">
    <citation type="journal article" date="2023" name="Nat. Plants">
        <title>Single-cell RNA sequencing provides a high-resolution roadmap for understanding the multicellular compartmentation of specialized metabolism.</title>
        <authorList>
            <person name="Sun S."/>
            <person name="Shen X."/>
            <person name="Li Y."/>
            <person name="Li Y."/>
            <person name="Wang S."/>
            <person name="Li R."/>
            <person name="Zhang H."/>
            <person name="Shen G."/>
            <person name="Guo B."/>
            <person name="Wei J."/>
            <person name="Xu J."/>
            <person name="St-Pierre B."/>
            <person name="Chen S."/>
            <person name="Sun C."/>
        </authorList>
    </citation>
    <scope>NUCLEOTIDE SEQUENCE [LARGE SCALE GENOMIC DNA]</scope>
</reference>
<dbReference type="Proteomes" id="UP001060085">
    <property type="component" value="Linkage Group LG05"/>
</dbReference>
<comment type="caution">
    <text evidence="1">The sequence shown here is derived from an EMBL/GenBank/DDBJ whole genome shotgun (WGS) entry which is preliminary data.</text>
</comment>
<evidence type="ECO:0000313" key="1">
    <source>
        <dbReference type="EMBL" id="KAI5664893.1"/>
    </source>
</evidence>
<name>A0ACC0AY84_CATRO</name>
<sequence>MVTDMERTESRRERSFEMRDQDDSSDGERWIGSYDDMEEDGHEKSKESSKHRSKDRNKSSSHREDKDRSKDRERSKNSHGKDREKDGKDLEKHWVSSRDRRKEDKDEQQKEKNREKPREKDIDRDKYKDKECDRDRKDRGKEKERERDRERELGKDLEKARDKERGKDKTRDKEKEREKDREREREREKHKDRENDKERNKTASEKEKVKERTREKDETDQEKERLRDKERSSHKQRDEGHERSKDARKDDKSRSDSEYDGGIAKQRRGSITADGEAETLRHQESMEDGTSRSKSSLELEERILKMKEERLHKKAEGSSEVLSWVSRSRKLEERRNAEREKALQLSKIFEEQDNMNQAESDDEVATEKTTHDLSGVKVLHGIDKVLEGGAVVLTLKDQSILADGGINEEADVLENVEIGEQKQRDEAYKAAKKKTGIYDDKFNEDVGNEKKILPQYDDPVTDEGVTLDASGRFTGEAEKKLEELRRRIQGVPTNKNFEDLNASGKMASDYYTEEELVKFKKPKKKKSLRKREKLDYDALEAEAKSAGLGVGDLGSREDGRRQALKEEKERTEAEMRSSAYKSAVAKADEASKALRQGQTHILQAAEDEAPVIDDDDEELQKSLERARKLALEKQQESMKSVPQVIALLASATATDSATDNQNSEVAESQENKVIFTEMDEFVWGLQFDEEAQKPEAEDVFMEEDVPANNSDQERIEEDGGWSAPTETPKDEILVDKEEEIVPDETIHEVAVGKGLSGALKLLKERGSLKETVEWGGRNMDKKKSKLVGIYDDEGQKEIRIERTDEYGRILTPKEAFRLLSHKFHGKGPGKMKQEKRMRQYQEELKIKQMKNADTPSLSVERMREAQAQLKTPYLVLSGHVKPGQTSDPRSGFATVEKDLPGSLTPMLGDKKVEYFLGKRKPETGDNSSQKKPKT</sequence>
<keyword evidence="2" id="KW-1185">Reference proteome</keyword>